<sequence length="299" mass="34440">MQFEPRNYQYHPYTNTPNHYVRSHQGQDYQVIDAVLGGIKREARSVEIYRRLAGTAPNQIHKQNILHALEGKKALLSQFENLYVQLTGNQPVYKINKIPFQGYNEGLEKAYEAELDSFDYYQRSLMLTRHPHVQELLGRAITAEQEAAARFQFLTEDGLDRQMDYGSEPFVTDIEEVTKQNDSFRRALWTGNHLQVTLMSIDVGEDIGLEVHPTLDQFLRIEEGQGIVQMGDSRDHLYFQAQVFDDYAIVVPAGKWHNLTNTGNKPLKLYSIYAPPQHPFGTVHETKAIAMEAEEDHHH</sequence>
<feature type="domain" description="Cupin type-2" evidence="1">
    <location>
        <begin position="198"/>
        <end position="273"/>
    </location>
</feature>
<dbReference type="OrthoDB" id="3231985at2"/>
<dbReference type="InterPro" id="IPR014710">
    <property type="entry name" value="RmlC-like_jellyroll"/>
</dbReference>
<name>W4QXE3_HALA3</name>
<accession>W4QXE3</accession>
<dbReference type="CDD" id="cd02223">
    <property type="entry name" value="cupin_Bh2720-like"/>
    <property type="match status" value="1"/>
</dbReference>
<dbReference type="Gene3D" id="2.60.120.10">
    <property type="entry name" value="Jelly Rolls"/>
    <property type="match status" value="1"/>
</dbReference>
<dbReference type="EMBL" id="BAUV01000026">
    <property type="protein sequence ID" value="GAE35979.1"/>
    <property type="molecule type" value="Genomic_DNA"/>
</dbReference>
<gene>
    <name evidence="2" type="ORF">JCM9157_3123</name>
</gene>
<evidence type="ECO:0000259" key="1">
    <source>
        <dbReference type="Pfam" id="PF07883"/>
    </source>
</evidence>
<comment type="caution">
    <text evidence="2">The sequence shown here is derived from an EMBL/GenBank/DDBJ whole genome shotgun (WGS) entry which is preliminary data.</text>
</comment>
<dbReference type="Proteomes" id="UP000018896">
    <property type="component" value="Unassembled WGS sequence"/>
</dbReference>
<dbReference type="SUPFAM" id="SSF51182">
    <property type="entry name" value="RmlC-like cupins"/>
    <property type="match status" value="1"/>
</dbReference>
<dbReference type="SUPFAM" id="SSF47240">
    <property type="entry name" value="Ferritin-like"/>
    <property type="match status" value="1"/>
</dbReference>
<dbReference type="Pfam" id="PF07883">
    <property type="entry name" value="Cupin_2"/>
    <property type="match status" value="1"/>
</dbReference>
<dbReference type="PANTHER" id="PTHR43346:SF1">
    <property type="entry name" value="QUERCETIN 2,3-DIOXYGENASE-RELATED"/>
    <property type="match status" value="1"/>
</dbReference>
<dbReference type="GO" id="GO:0016853">
    <property type="term" value="F:isomerase activity"/>
    <property type="evidence" value="ECO:0007669"/>
    <property type="project" value="UniProtKB-KW"/>
</dbReference>
<dbReference type="InterPro" id="IPR011051">
    <property type="entry name" value="RmlC_Cupin_sf"/>
</dbReference>
<organism evidence="2 3">
    <name type="scientific">Halalkalibacter akibai (strain ATCC 43226 / DSM 21942 / CIP 109018 / JCM 9157 / 1139)</name>
    <name type="common">Bacillus akibai</name>
    <dbReference type="NCBI Taxonomy" id="1236973"/>
    <lineage>
        <taxon>Bacteria</taxon>
        <taxon>Bacillati</taxon>
        <taxon>Bacillota</taxon>
        <taxon>Bacilli</taxon>
        <taxon>Bacillales</taxon>
        <taxon>Bacillaceae</taxon>
        <taxon>Halalkalibacter</taxon>
    </lineage>
</organism>
<evidence type="ECO:0000313" key="2">
    <source>
        <dbReference type="EMBL" id="GAE35979.1"/>
    </source>
</evidence>
<dbReference type="RefSeq" id="WP_035665646.1">
    <property type="nucleotide sequence ID" value="NZ_BAUV01000026.1"/>
</dbReference>
<dbReference type="CDD" id="cd00657">
    <property type="entry name" value="Ferritin_like"/>
    <property type="match status" value="1"/>
</dbReference>
<reference evidence="2 3" key="1">
    <citation type="journal article" date="2014" name="Genome Announc.">
        <title>Draft Genome Sequences of Three Alkaliphilic Bacillus Strains, Bacillus wakoensis JCM 9140T, Bacillus akibai JCM 9157T, and Bacillus hemicellulosilyticus JCM 9152T.</title>
        <authorList>
            <person name="Yuki M."/>
            <person name="Oshima K."/>
            <person name="Suda W."/>
            <person name="Oshida Y."/>
            <person name="Kitamura K."/>
            <person name="Iida T."/>
            <person name="Hattori M."/>
            <person name="Ohkuma M."/>
        </authorList>
    </citation>
    <scope>NUCLEOTIDE SEQUENCE [LARGE SCALE GENOMIC DNA]</scope>
    <source>
        <strain evidence="2 3">JCM 9157</strain>
    </source>
</reference>
<dbReference type="AlphaFoldDB" id="W4QXE3"/>
<dbReference type="InterPro" id="IPR052538">
    <property type="entry name" value="Flavonoid_dioxygenase-like"/>
</dbReference>
<protein>
    <submittedName>
        <fullName evidence="2">Mannose-6-phosphate isomerase</fullName>
    </submittedName>
</protein>
<dbReference type="STRING" id="1236973.JCM9157_3123"/>
<dbReference type="PANTHER" id="PTHR43346">
    <property type="entry name" value="LIGAND BINDING DOMAIN PROTEIN, PUTATIVE (AFU_ORTHOLOGUE AFUA_6G14370)-RELATED"/>
    <property type="match status" value="1"/>
</dbReference>
<dbReference type="InterPro" id="IPR013096">
    <property type="entry name" value="Cupin_2"/>
</dbReference>
<evidence type="ECO:0000313" key="3">
    <source>
        <dbReference type="Proteomes" id="UP000018896"/>
    </source>
</evidence>
<proteinExistence type="predicted"/>
<dbReference type="InterPro" id="IPR009078">
    <property type="entry name" value="Ferritin-like_SF"/>
</dbReference>
<dbReference type="eggNOG" id="COG0662">
    <property type="taxonomic scope" value="Bacteria"/>
</dbReference>
<keyword evidence="3" id="KW-1185">Reference proteome</keyword>
<keyword evidence="2" id="KW-0413">Isomerase</keyword>